<evidence type="ECO:0000259" key="4">
    <source>
        <dbReference type="PROSITE" id="PS50275"/>
    </source>
</evidence>
<keyword evidence="3" id="KW-0472">Membrane</keyword>
<comment type="caution">
    <text evidence="5">The sequence shown here is derived from an EMBL/GenBank/DDBJ whole genome shotgun (WGS) entry which is preliminary data.</text>
</comment>
<comment type="subcellular location">
    <subcellularLocation>
        <location evidence="1">Endomembrane system</location>
    </subcellularLocation>
</comment>
<dbReference type="GO" id="GO:0012505">
    <property type="term" value="C:endomembrane system"/>
    <property type="evidence" value="ECO:0007669"/>
    <property type="project" value="UniProtKB-SubCell"/>
</dbReference>
<proteinExistence type="predicted"/>
<evidence type="ECO:0000256" key="1">
    <source>
        <dbReference type="ARBA" id="ARBA00004308"/>
    </source>
</evidence>
<evidence type="ECO:0000313" key="5">
    <source>
        <dbReference type="EMBL" id="KAJ1975957.1"/>
    </source>
</evidence>
<protein>
    <submittedName>
        <fullName evidence="5">Phosphatidylinositol-3,5-bisphosphate 5-phosphatase</fullName>
    </submittedName>
</protein>
<reference evidence="5" key="1">
    <citation type="submission" date="2022-07" db="EMBL/GenBank/DDBJ databases">
        <title>Phylogenomic reconstructions and comparative analyses of Kickxellomycotina fungi.</title>
        <authorList>
            <person name="Reynolds N.K."/>
            <person name="Stajich J.E."/>
            <person name="Barry K."/>
            <person name="Grigoriev I.V."/>
            <person name="Crous P."/>
            <person name="Smith M.E."/>
        </authorList>
    </citation>
    <scope>NUCLEOTIDE SEQUENCE</scope>
    <source>
        <strain evidence="5">RSA 567</strain>
    </source>
</reference>
<gene>
    <name evidence="5" type="primary">FIG4</name>
    <name evidence="5" type="ORF">H4R34_004151</name>
</gene>
<sequence length="842" mass="97065">MATSSHVVVDATRPCRLVLNKITLYETKTRYYIVGSNPSDTRFRVLKIDRTTTSALHLVEDDVVYDKEQIRDLLSMIELGNKTTGGLHKVVTAYGIVGFIRFTGSYYICLITQRSAVAVLGGHYIYHIDGTMLLNIATDDRSVRTPQENRYLSLFHSVDMTKNFYFSYTYDLTHTLQYNMTQTKDEDQLVYNDMFVWNHYLLNTGFESLRSNSDWILPVIYGFVNQSSLNVFGRNLYITLIARRSRFFAGARFLKRGVNNQGYVANEVETEQIVHEQITTSFHRPGQLFGNPVYTAYVQHRGSIPLYWSQDTSNMTPKPPIEINTVDPYFSAAALHLDHLFKRYGSPVILLNLIKRKERVKRESKLGSEFEQAISYLNQFLPERNRLLYIAWDMSRADKNPKEDVFEVLEEISEQAIQRTDFFHSGPEPLANMLRSTRYTSVDASGARKPFRLQNGVLRSNCIDCLDRTNTAQNMTGRCALGYQLYALGVIPKPFVAFDSEAVNLLNDMYRRMGNTIALQYGGSQLVNTIESYQKINPWSNQSRDMIETFRRYYSNSFIDSDKQDAINLFLGNFVSRMGEPSLWELGTDYHLHNKDLTNRRLDRSYVHWWSDDALRSKYETAKHIPRAMVIHPIGPRHHLDEENEHPLMSYWIEYYRPRLYTSFSRLFAFNMNSTLKKTHGLNGTDVSPLASIDAQWHSGTIVDPTEAQEYQRYVNQFKGQVHFQAHWEDTLGLTSGAQHLTSASKQADAVDDTKVSYLTNHPDYATYFDYVKSANTAMVTGFATAVPHASDATDVYHQYMQSTEAFLAQPAGQPRQLASHPQYEAYRHWLKTGKFRFPKKK</sequence>
<dbReference type="Pfam" id="PF02383">
    <property type="entry name" value="Syja_N"/>
    <property type="match status" value="1"/>
</dbReference>
<evidence type="ECO:0000256" key="2">
    <source>
        <dbReference type="ARBA" id="ARBA00022801"/>
    </source>
</evidence>
<accession>A0A9W8E8E7</accession>
<keyword evidence="2" id="KW-0378">Hydrolase</keyword>
<dbReference type="PANTHER" id="PTHR45738:SF5">
    <property type="entry name" value="POLYPHOSPHOINOSITIDE PHOSPHATASE"/>
    <property type="match status" value="1"/>
</dbReference>
<evidence type="ECO:0000256" key="3">
    <source>
        <dbReference type="ARBA" id="ARBA00023136"/>
    </source>
</evidence>
<dbReference type="Proteomes" id="UP001151582">
    <property type="component" value="Unassembled WGS sequence"/>
</dbReference>
<dbReference type="PANTHER" id="PTHR45738">
    <property type="entry name" value="POLYPHOSPHOINOSITIDE PHOSPHATASE"/>
    <property type="match status" value="1"/>
</dbReference>
<dbReference type="OrthoDB" id="405996at2759"/>
<organism evidence="5 6">
    <name type="scientific">Dimargaris verticillata</name>
    <dbReference type="NCBI Taxonomy" id="2761393"/>
    <lineage>
        <taxon>Eukaryota</taxon>
        <taxon>Fungi</taxon>
        <taxon>Fungi incertae sedis</taxon>
        <taxon>Zoopagomycota</taxon>
        <taxon>Kickxellomycotina</taxon>
        <taxon>Dimargaritomycetes</taxon>
        <taxon>Dimargaritales</taxon>
        <taxon>Dimargaritaceae</taxon>
        <taxon>Dimargaris</taxon>
    </lineage>
</organism>
<dbReference type="AlphaFoldDB" id="A0A9W8E8E7"/>
<keyword evidence="6" id="KW-1185">Reference proteome</keyword>
<dbReference type="EMBL" id="JANBQB010000476">
    <property type="protein sequence ID" value="KAJ1975957.1"/>
    <property type="molecule type" value="Genomic_DNA"/>
</dbReference>
<dbReference type="InterPro" id="IPR002013">
    <property type="entry name" value="SAC_dom"/>
</dbReference>
<feature type="domain" description="SAC" evidence="4">
    <location>
        <begin position="155"/>
        <end position="523"/>
    </location>
</feature>
<evidence type="ECO:0000313" key="6">
    <source>
        <dbReference type="Proteomes" id="UP001151582"/>
    </source>
</evidence>
<name>A0A9W8E8E7_9FUNG</name>
<dbReference type="InterPro" id="IPR043573">
    <property type="entry name" value="Fig4-like"/>
</dbReference>
<dbReference type="GO" id="GO:0046856">
    <property type="term" value="P:phosphatidylinositol dephosphorylation"/>
    <property type="evidence" value="ECO:0007669"/>
    <property type="project" value="InterPro"/>
</dbReference>
<dbReference type="GO" id="GO:0043813">
    <property type="term" value="F:phosphatidylinositol-3,5-bisphosphate 5-phosphatase activity"/>
    <property type="evidence" value="ECO:0007669"/>
    <property type="project" value="InterPro"/>
</dbReference>
<dbReference type="PROSITE" id="PS50275">
    <property type="entry name" value="SAC"/>
    <property type="match status" value="1"/>
</dbReference>